<dbReference type="InterPro" id="IPR011256">
    <property type="entry name" value="Reg_factor_effector_dom_sf"/>
</dbReference>
<sequence length="154" mass="17939">MSFLKFIKSAITGSEEPKFEVVNKCDDFEIRSYPETQWLTLKLSGKLPDEFGREDFHRLFGYINGQNESGNILFSYHLVLQLKIQYSIRTFGGFAKDADWKKEFEYLKSKLENPEEADLSSFCRAGFDPPFKPFGRRNEVWVFKTQTVVPDVAE</sequence>
<proteinExistence type="inferred from homology"/>
<dbReference type="InterPro" id="IPR006917">
    <property type="entry name" value="SOUL_heme-bd"/>
</dbReference>
<evidence type="ECO:0000313" key="2">
    <source>
        <dbReference type="Proteomes" id="UP000694941"/>
    </source>
</evidence>
<dbReference type="PANTHER" id="PTHR11220:SF1">
    <property type="entry name" value="HEME-BINDING PROTEIN 2"/>
    <property type="match status" value="1"/>
</dbReference>
<comment type="similarity">
    <text evidence="1">Belongs to the HEBP family.</text>
</comment>
<reference evidence="3" key="1">
    <citation type="submission" date="2025-08" db="UniProtKB">
        <authorList>
            <consortium name="RefSeq"/>
        </authorList>
    </citation>
    <scope>IDENTIFICATION</scope>
    <source>
        <tissue evidence="3">Muscle</tissue>
    </source>
</reference>
<dbReference type="RefSeq" id="XP_022253598.1">
    <property type="nucleotide sequence ID" value="XM_022397890.1"/>
</dbReference>
<keyword evidence="2" id="KW-1185">Reference proteome</keyword>
<dbReference type="Pfam" id="PF04832">
    <property type="entry name" value="SOUL"/>
    <property type="match status" value="2"/>
</dbReference>
<organism evidence="2 3">
    <name type="scientific">Limulus polyphemus</name>
    <name type="common">Atlantic horseshoe crab</name>
    <dbReference type="NCBI Taxonomy" id="6850"/>
    <lineage>
        <taxon>Eukaryota</taxon>
        <taxon>Metazoa</taxon>
        <taxon>Ecdysozoa</taxon>
        <taxon>Arthropoda</taxon>
        <taxon>Chelicerata</taxon>
        <taxon>Merostomata</taxon>
        <taxon>Xiphosura</taxon>
        <taxon>Limulidae</taxon>
        <taxon>Limulus</taxon>
    </lineage>
</organism>
<accession>A0ABM1TCJ2</accession>
<dbReference type="SUPFAM" id="SSF55136">
    <property type="entry name" value="Probable bacterial effector-binding domain"/>
    <property type="match status" value="1"/>
</dbReference>
<dbReference type="PANTHER" id="PTHR11220">
    <property type="entry name" value="HEME-BINDING PROTEIN-RELATED"/>
    <property type="match status" value="1"/>
</dbReference>
<dbReference type="Proteomes" id="UP000694941">
    <property type="component" value="Unplaced"/>
</dbReference>
<evidence type="ECO:0000313" key="3">
    <source>
        <dbReference type="RefSeq" id="XP_022253598.1"/>
    </source>
</evidence>
<evidence type="ECO:0000256" key="1">
    <source>
        <dbReference type="ARBA" id="ARBA00009817"/>
    </source>
</evidence>
<protein>
    <submittedName>
        <fullName evidence="3">Heme-binding protein 1-like</fullName>
    </submittedName>
</protein>
<name>A0ABM1TCJ2_LIMPO</name>
<dbReference type="GeneID" id="106469383"/>
<gene>
    <name evidence="3" type="primary">LOC106469383</name>
</gene>
<dbReference type="Gene3D" id="3.20.80.10">
    <property type="entry name" value="Regulatory factor, effector binding domain"/>
    <property type="match status" value="2"/>
</dbReference>